<name>A0A1I6GLY4_9EURY</name>
<evidence type="ECO:0000313" key="1">
    <source>
        <dbReference type="EMBL" id="SFR43242.1"/>
    </source>
</evidence>
<dbReference type="Proteomes" id="UP000198531">
    <property type="component" value="Unassembled WGS sequence"/>
</dbReference>
<dbReference type="AlphaFoldDB" id="A0A1I6GLY4"/>
<proteinExistence type="predicted"/>
<gene>
    <name evidence="1" type="ORF">SAMN04487947_1370</name>
</gene>
<keyword evidence="2" id="KW-1185">Reference proteome</keyword>
<accession>A0A1I6GLY4</accession>
<dbReference type="EMBL" id="FOYT01000001">
    <property type="protein sequence ID" value="SFR43242.1"/>
    <property type="molecule type" value="Genomic_DNA"/>
</dbReference>
<reference evidence="2" key="1">
    <citation type="submission" date="2016-10" db="EMBL/GenBank/DDBJ databases">
        <authorList>
            <person name="Varghese N."/>
            <person name="Submissions S."/>
        </authorList>
    </citation>
    <scope>NUCLEOTIDE SEQUENCE [LARGE SCALE GENOMIC DNA]</scope>
    <source>
        <strain evidence="2">CGMCC 1.7736</strain>
    </source>
</reference>
<dbReference type="OrthoDB" id="384732at2157"/>
<sequence>MGLDERFRQTSEFARHSGYAFGFPNFHQADYGNGTVHGSFLVKSGAATHRDVPKSVLGGHLSRENVPDMIRAATGYAQARGYPGALPTFHHADYGQGLVYGVLLFDPRHAEFRDIPKSRLGDVDLNDTGAMFRAANDYVVGQEPDFKGAIPTFHQADYRDGRGPVRGHVLLRNHIVDWFDLRQSDLRKYIPETAPTVRGQYSPSAPAFLQAAHRYAERSGYVGAFLNFHRASYPGRGLVYGTNFLRHASAEFRSVPPQEYNQWGIDRNDVQAVFRAVDDYARRNGYPAGFPNYKTSLTFSGDITLLKPGSVVDRDVPTYILGNVKYHDIAGTFTEVADYANRHGFPAAFPNFHRATYSGGEVCGVKLLRPGHVTWKDVSGSTYFPPSPPSTPGGGTTPRPEVTLSAGFYNAGTWNRVPALSWTSKNADKVEIDNGIGAVPTQGQRRIYPQQDTTYTITATRGTQTARASATFQANGTHRIVLFPNQYDYSTNGSVPTAVAMAPERALITGVKNVTGSQIVLAHQNVGNVLLNNGQTVDRFDGMEVRGPWSGNKSWTGAPTGTISIDVDWRVNTQ</sequence>
<organism evidence="1 2">
    <name type="scientific">Halogeometricum rufum</name>
    <dbReference type="NCBI Taxonomy" id="553469"/>
    <lineage>
        <taxon>Archaea</taxon>
        <taxon>Methanobacteriati</taxon>
        <taxon>Methanobacteriota</taxon>
        <taxon>Stenosarchaea group</taxon>
        <taxon>Halobacteria</taxon>
        <taxon>Halobacteriales</taxon>
        <taxon>Haloferacaceae</taxon>
        <taxon>Halogeometricum</taxon>
    </lineage>
</organism>
<dbReference type="RefSeq" id="WP_143105119.1">
    <property type="nucleotide sequence ID" value="NZ_FOYT01000001.1"/>
</dbReference>
<protein>
    <submittedName>
        <fullName evidence="1">Uncharacterized protein</fullName>
    </submittedName>
</protein>
<evidence type="ECO:0000313" key="2">
    <source>
        <dbReference type="Proteomes" id="UP000198531"/>
    </source>
</evidence>